<evidence type="ECO:0000259" key="9">
    <source>
        <dbReference type="Pfam" id="PF01035"/>
    </source>
</evidence>
<keyword evidence="5 10" id="KW-0808">Transferase</keyword>
<dbReference type="PANTHER" id="PTHR10815">
    <property type="entry name" value="METHYLATED-DNA--PROTEIN-CYSTEINE METHYLTRANSFERASE"/>
    <property type="match status" value="1"/>
</dbReference>
<sequence length="170" mass="18932">MLNACFIDTKLGAMCAISDNDGLHLLKFVSQRSMGRAIEKLIIDKKATIVLGGTDHIDMIQKELALYFDGKLQEFKTPIHLVGSDFQKKAWHALMDIPYGQTRSYLEQAKAVGNSKAFRAVANANSANKFSIIIPCHRIVNHNGNLGGYAGGVKRKQWIIYHEKCSKNLL</sequence>
<dbReference type="KEGG" id="cpri:FZC34_02505"/>
<keyword evidence="6" id="KW-0227">DNA damage</keyword>
<dbReference type="AlphaFoldDB" id="A0A5C0UG91"/>
<dbReference type="Gene3D" id="3.30.160.70">
    <property type="entry name" value="Methylated DNA-protein cysteine methyltransferase domain"/>
    <property type="match status" value="1"/>
</dbReference>
<reference evidence="10 11" key="1">
    <citation type="submission" date="2019-08" db="EMBL/GenBank/DDBJ databases">
        <title>Highly reduced genomes of protist endosymbionts show evolutionary convergence.</title>
        <authorList>
            <person name="George E."/>
            <person name="Husnik F."/>
            <person name="Tashyreva D."/>
            <person name="Prokopchuk G."/>
            <person name="Horak A."/>
            <person name="Kwong W.K."/>
            <person name="Lukes J."/>
            <person name="Keeling P.J."/>
        </authorList>
    </citation>
    <scope>NUCLEOTIDE SEQUENCE [LARGE SCALE GENOMIC DNA]</scope>
    <source>
        <strain evidence="10">1604LC</strain>
    </source>
</reference>
<dbReference type="FunFam" id="1.10.10.10:FF:000214">
    <property type="entry name" value="Methylated-DNA--protein-cysteine methyltransferase"/>
    <property type="match status" value="1"/>
</dbReference>
<evidence type="ECO:0000256" key="7">
    <source>
        <dbReference type="ARBA" id="ARBA00023204"/>
    </source>
</evidence>
<evidence type="ECO:0000256" key="4">
    <source>
        <dbReference type="ARBA" id="ARBA00022603"/>
    </source>
</evidence>
<dbReference type="GO" id="GO:0006281">
    <property type="term" value="P:DNA repair"/>
    <property type="evidence" value="ECO:0007669"/>
    <property type="project" value="UniProtKB-KW"/>
</dbReference>
<dbReference type="SUPFAM" id="SSF46767">
    <property type="entry name" value="Methylated DNA-protein cysteine methyltransferase, C-terminal domain"/>
    <property type="match status" value="1"/>
</dbReference>
<evidence type="ECO:0000256" key="2">
    <source>
        <dbReference type="ARBA" id="ARBA00008711"/>
    </source>
</evidence>
<dbReference type="SUPFAM" id="SSF53155">
    <property type="entry name" value="Methylated DNA-protein cysteine methyltransferase domain"/>
    <property type="match status" value="1"/>
</dbReference>
<keyword evidence="7" id="KW-0234">DNA repair</keyword>
<accession>A0A5C0UG91</accession>
<dbReference type="GO" id="GO:0032259">
    <property type="term" value="P:methylation"/>
    <property type="evidence" value="ECO:0007669"/>
    <property type="project" value="UniProtKB-KW"/>
</dbReference>
<evidence type="ECO:0000256" key="8">
    <source>
        <dbReference type="ARBA" id="ARBA00049348"/>
    </source>
</evidence>
<dbReference type="PROSITE" id="PS00374">
    <property type="entry name" value="MGMT"/>
    <property type="match status" value="1"/>
</dbReference>
<proteinExistence type="inferred from homology"/>
<dbReference type="Gene3D" id="1.10.10.10">
    <property type="entry name" value="Winged helix-like DNA-binding domain superfamily/Winged helix DNA-binding domain"/>
    <property type="match status" value="1"/>
</dbReference>
<dbReference type="PANTHER" id="PTHR10815:SF5">
    <property type="entry name" value="METHYLATED-DNA--PROTEIN-CYSTEINE METHYLTRANSFERASE"/>
    <property type="match status" value="1"/>
</dbReference>
<evidence type="ECO:0000256" key="5">
    <source>
        <dbReference type="ARBA" id="ARBA00022679"/>
    </source>
</evidence>
<dbReference type="GO" id="GO:0003908">
    <property type="term" value="F:methylated-DNA-[protein]-cysteine S-methyltransferase activity"/>
    <property type="evidence" value="ECO:0007669"/>
    <property type="project" value="UniProtKB-EC"/>
</dbReference>
<keyword evidence="4 10" id="KW-0489">Methyltransferase</keyword>
<dbReference type="OrthoDB" id="9802228at2"/>
<name>A0A5C0UG91_9PROT</name>
<dbReference type="EC" id="2.1.1.63" evidence="3"/>
<dbReference type="InterPro" id="IPR036631">
    <property type="entry name" value="MGMT_N_sf"/>
</dbReference>
<dbReference type="InterPro" id="IPR014048">
    <property type="entry name" value="MethylDNA_cys_MeTrfase_DNA-bd"/>
</dbReference>
<dbReference type="Pfam" id="PF01035">
    <property type="entry name" value="DNA_binding_1"/>
    <property type="match status" value="1"/>
</dbReference>
<comment type="similarity">
    <text evidence="2">Belongs to the MGMT family.</text>
</comment>
<evidence type="ECO:0000313" key="11">
    <source>
        <dbReference type="Proteomes" id="UP000325004"/>
    </source>
</evidence>
<gene>
    <name evidence="10" type="ORF">FZC34_02505</name>
</gene>
<protein>
    <recommendedName>
        <fullName evidence="3">methylated-DNA--[protein]-cysteine S-methyltransferase</fullName>
        <ecNumber evidence="3">2.1.1.63</ecNumber>
    </recommendedName>
</protein>
<dbReference type="NCBIfam" id="TIGR00589">
    <property type="entry name" value="ogt"/>
    <property type="match status" value="1"/>
</dbReference>
<organism evidence="10 11">
    <name type="scientific">Candidatus Cytomitobacter primus</name>
    <dbReference type="NCBI Taxonomy" id="2066024"/>
    <lineage>
        <taxon>Bacteria</taxon>
        <taxon>Pseudomonadati</taxon>
        <taxon>Pseudomonadota</taxon>
        <taxon>Alphaproteobacteria</taxon>
        <taxon>Holosporales</taxon>
        <taxon>Holosporaceae</taxon>
        <taxon>Candidatus Cytomitobacter</taxon>
    </lineage>
</organism>
<keyword evidence="11" id="KW-1185">Reference proteome</keyword>
<dbReference type="Proteomes" id="UP000325004">
    <property type="component" value="Chromosome"/>
</dbReference>
<dbReference type="EMBL" id="CP043316">
    <property type="protein sequence ID" value="QEK38829.1"/>
    <property type="molecule type" value="Genomic_DNA"/>
</dbReference>
<evidence type="ECO:0000256" key="6">
    <source>
        <dbReference type="ARBA" id="ARBA00022763"/>
    </source>
</evidence>
<evidence type="ECO:0000256" key="1">
    <source>
        <dbReference type="ARBA" id="ARBA00001286"/>
    </source>
</evidence>
<evidence type="ECO:0000256" key="3">
    <source>
        <dbReference type="ARBA" id="ARBA00011918"/>
    </source>
</evidence>
<dbReference type="InterPro" id="IPR036217">
    <property type="entry name" value="MethylDNA_cys_MeTrfase_DNAb"/>
</dbReference>
<dbReference type="InterPro" id="IPR001497">
    <property type="entry name" value="MethylDNA_cys_MeTrfase_AS"/>
</dbReference>
<dbReference type="CDD" id="cd06445">
    <property type="entry name" value="ATase"/>
    <property type="match status" value="1"/>
</dbReference>
<comment type="catalytic activity">
    <reaction evidence="8">
        <text>a 6-O-methyl-2'-deoxyguanosine in DNA + L-cysteinyl-[protein] = S-methyl-L-cysteinyl-[protein] + a 2'-deoxyguanosine in DNA</text>
        <dbReference type="Rhea" id="RHEA:24000"/>
        <dbReference type="Rhea" id="RHEA-COMP:10131"/>
        <dbReference type="Rhea" id="RHEA-COMP:10132"/>
        <dbReference type="Rhea" id="RHEA-COMP:11367"/>
        <dbReference type="Rhea" id="RHEA-COMP:11368"/>
        <dbReference type="ChEBI" id="CHEBI:29950"/>
        <dbReference type="ChEBI" id="CHEBI:82612"/>
        <dbReference type="ChEBI" id="CHEBI:85445"/>
        <dbReference type="ChEBI" id="CHEBI:85448"/>
        <dbReference type="EC" id="2.1.1.63"/>
    </reaction>
</comment>
<comment type="catalytic activity">
    <reaction evidence="1">
        <text>a 4-O-methyl-thymidine in DNA + L-cysteinyl-[protein] = a thymidine in DNA + S-methyl-L-cysteinyl-[protein]</text>
        <dbReference type="Rhea" id="RHEA:53428"/>
        <dbReference type="Rhea" id="RHEA-COMP:10131"/>
        <dbReference type="Rhea" id="RHEA-COMP:10132"/>
        <dbReference type="Rhea" id="RHEA-COMP:13555"/>
        <dbReference type="Rhea" id="RHEA-COMP:13556"/>
        <dbReference type="ChEBI" id="CHEBI:29950"/>
        <dbReference type="ChEBI" id="CHEBI:82612"/>
        <dbReference type="ChEBI" id="CHEBI:137386"/>
        <dbReference type="ChEBI" id="CHEBI:137387"/>
        <dbReference type="EC" id="2.1.1.63"/>
    </reaction>
</comment>
<feature type="domain" description="Methylated-DNA-[protein]-cysteine S-methyltransferase DNA binding" evidence="9">
    <location>
        <begin position="85"/>
        <end position="164"/>
    </location>
</feature>
<evidence type="ECO:0000313" key="10">
    <source>
        <dbReference type="EMBL" id="QEK38829.1"/>
    </source>
</evidence>
<dbReference type="InterPro" id="IPR036388">
    <property type="entry name" value="WH-like_DNA-bd_sf"/>
</dbReference>